<evidence type="ECO:0000313" key="2">
    <source>
        <dbReference type="Proteomes" id="UP001327560"/>
    </source>
</evidence>
<sequence>MVTYKELTIYFYFSVSLTSFWPTNGRQPESFPFVICLLALEGEARNEFIICRDDELIIPSTLHGAEEASCPSLLLRIGFFFASIDCAWSTIYVSYILVAGRPGRVLAAPAGFFTNEYSEANKEDVISVRWRILKANTNDYGNYDPTPSLSKPPFKLIPN</sequence>
<protein>
    <submittedName>
        <fullName evidence="1">Uncharacterized protein</fullName>
    </submittedName>
</protein>
<evidence type="ECO:0000313" key="1">
    <source>
        <dbReference type="EMBL" id="WOL02952.1"/>
    </source>
</evidence>
<dbReference type="Proteomes" id="UP001327560">
    <property type="component" value="Chromosome 3"/>
</dbReference>
<dbReference type="EMBL" id="CP136892">
    <property type="protein sequence ID" value="WOL02952.1"/>
    <property type="molecule type" value="Genomic_DNA"/>
</dbReference>
<dbReference type="PANTHER" id="PTHR35290:SF2">
    <property type="entry name" value="PROTEIN CASPARIAN STRIP INTEGRITY FACTOR 1"/>
    <property type="match status" value="1"/>
</dbReference>
<dbReference type="AlphaFoldDB" id="A0AAQ3K6R8"/>
<organism evidence="1 2">
    <name type="scientific">Canna indica</name>
    <name type="common">Indian-shot</name>
    <dbReference type="NCBI Taxonomy" id="4628"/>
    <lineage>
        <taxon>Eukaryota</taxon>
        <taxon>Viridiplantae</taxon>
        <taxon>Streptophyta</taxon>
        <taxon>Embryophyta</taxon>
        <taxon>Tracheophyta</taxon>
        <taxon>Spermatophyta</taxon>
        <taxon>Magnoliopsida</taxon>
        <taxon>Liliopsida</taxon>
        <taxon>Zingiberales</taxon>
        <taxon>Cannaceae</taxon>
        <taxon>Canna</taxon>
    </lineage>
</organism>
<dbReference type="PANTHER" id="PTHR35290">
    <property type="entry name" value="PROTEIN CASPARIAN STRIP INTEGRITY FACTOR 1-RELATED"/>
    <property type="match status" value="1"/>
</dbReference>
<reference evidence="1 2" key="1">
    <citation type="submission" date="2023-10" db="EMBL/GenBank/DDBJ databases">
        <title>Chromosome-scale genome assembly provides insights into flower coloration mechanisms of Canna indica.</title>
        <authorList>
            <person name="Li C."/>
        </authorList>
    </citation>
    <scope>NUCLEOTIDE SEQUENCE [LARGE SCALE GENOMIC DNA]</scope>
    <source>
        <tissue evidence="1">Flower</tissue>
    </source>
</reference>
<name>A0AAQ3K6R8_9LILI</name>
<dbReference type="InterPro" id="IPR038974">
    <property type="entry name" value="CIF1/2"/>
</dbReference>
<proteinExistence type="predicted"/>
<keyword evidence="2" id="KW-1185">Reference proteome</keyword>
<accession>A0AAQ3K6R8</accession>
<gene>
    <name evidence="1" type="ORF">Cni_G11671</name>
</gene>